<reference evidence="3" key="1">
    <citation type="journal article" date="2013" name="ISME J.">
        <title>A small predatory core genome in the divergent marine Bacteriovorax marinus SJ and the terrestrial Bdellovibrio bacteriovorus.</title>
        <authorList>
            <person name="Crossman L.C."/>
            <person name="Chen H."/>
            <person name="Cerdeno-Tarraga A.M."/>
            <person name="Brooks K."/>
            <person name="Quail M.A."/>
            <person name="Pineiro S.A."/>
            <person name="Hobley L."/>
            <person name="Sockett R.E."/>
            <person name="Bentley S.D."/>
            <person name="Parkhill J."/>
            <person name="Williams H.N."/>
            <person name="Stine O.C."/>
        </authorList>
    </citation>
    <scope>NUCLEOTIDE SEQUENCE [LARGE SCALE GENOMIC DNA]</scope>
    <source>
        <strain evidence="3">ATCC BAA-682 / DSM 15412 / SJ</strain>
    </source>
</reference>
<protein>
    <submittedName>
        <fullName evidence="2">Exported protein</fullName>
    </submittedName>
</protein>
<dbReference type="OrthoDB" id="5292066at2"/>
<dbReference type="Proteomes" id="UP000008963">
    <property type="component" value="Chromosome"/>
</dbReference>
<feature type="chain" id="PRO_5003154511" evidence="1">
    <location>
        <begin position="19"/>
        <end position="335"/>
    </location>
</feature>
<dbReference type="STRING" id="862908.BMS_3031"/>
<name>E1WZA5_HALMS</name>
<dbReference type="KEGG" id="bmx:BMS_3031"/>
<dbReference type="EMBL" id="FQ312005">
    <property type="protein sequence ID" value="CBW27793.1"/>
    <property type="molecule type" value="Genomic_DNA"/>
</dbReference>
<dbReference type="AlphaFoldDB" id="E1WZA5"/>
<organism evidence="2 3">
    <name type="scientific">Halobacteriovorax marinus (strain ATCC BAA-682 / DSM 15412 / SJ)</name>
    <name type="common">Bacteriovorax marinus</name>
    <dbReference type="NCBI Taxonomy" id="862908"/>
    <lineage>
        <taxon>Bacteria</taxon>
        <taxon>Pseudomonadati</taxon>
        <taxon>Bdellovibrionota</taxon>
        <taxon>Bacteriovoracia</taxon>
        <taxon>Bacteriovoracales</taxon>
        <taxon>Halobacteriovoraceae</taxon>
        <taxon>Halobacteriovorax</taxon>
    </lineage>
</organism>
<dbReference type="PATRIC" id="fig|862908.3.peg.2899"/>
<dbReference type="HOGENOM" id="CLU_828372_0_0_7"/>
<sequence>MKYAFLLTALIFTFNIHAHESDLSSAPNYLNKIDRRLKPDSIEITNSRGSDSQITAVILKNNIREDVLNFKYTVPSKEECLSQSKNLVKIDLDLDKFKIVGDWNREYELEFEADCSKDYKLIFNYDSPAGEYFKIRNIAYRISKNLKDIKRDEFLTSKIKIKFPSGGDYYNGTVNVTKGYQWDVVGHEIGHAIYSHARIGRSAGGSHRIDECYSKELALSEGWASFFSAWVSVDLNDPMAKFEYMVPRRAPLEIEHVPGDVCTGPTNEWRVYSFLWDLIDLNNDNENVEISFKDLWDLSFRKYFPSITDFKDEILKEGFDPVLINIVWDQNIEGR</sequence>
<keyword evidence="1" id="KW-0732">Signal</keyword>
<feature type="signal peptide" evidence="1">
    <location>
        <begin position="1"/>
        <end position="18"/>
    </location>
</feature>
<evidence type="ECO:0000256" key="1">
    <source>
        <dbReference type="SAM" id="SignalP"/>
    </source>
</evidence>
<keyword evidence="3" id="KW-1185">Reference proteome</keyword>
<proteinExistence type="predicted"/>
<dbReference type="RefSeq" id="WP_014245564.1">
    <property type="nucleotide sequence ID" value="NC_016620.1"/>
</dbReference>
<dbReference type="SUPFAM" id="SSF55486">
    <property type="entry name" value="Metalloproteases ('zincins'), catalytic domain"/>
    <property type="match status" value="1"/>
</dbReference>
<evidence type="ECO:0000313" key="3">
    <source>
        <dbReference type="Proteomes" id="UP000008963"/>
    </source>
</evidence>
<evidence type="ECO:0000313" key="2">
    <source>
        <dbReference type="EMBL" id="CBW27793.1"/>
    </source>
</evidence>
<gene>
    <name evidence="2" type="ordered locus">BMS_3031</name>
</gene>
<accession>E1WZA5</accession>